<dbReference type="OrthoDB" id="10510617at2759"/>
<organism evidence="1 2">
    <name type="scientific">Hyaloscypha hepaticicola</name>
    <dbReference type="NCBI Taxonomy" id="2082293"/>
    <lineage>
        <taxon>Eukaryota</taxon>
        <taxon>Fungi</taxon>
        <taxon>Dikarya</taxon>
        <taxon>Ascomycota</taxon>
        <taxon>Pezizomycotina</taxon>
        <taxon>Leotiomycetes</taxon>
        <taxon>Helotiales</taxon>
        <taxon>Hyaloscyphaceae</taxon>
        <taxon>Hyaloscypha</taxon>
    </lineage>
</organism>
<protein>
    <submittedName>
        <fullName evidence="1">Uncharacterized protein</fullName>
    </submittedName>
</protein>
<name>A0A2J6Q649_9HELO</name>
<dbReference type="Proteomes" id="UP000235672">
    <property type="component" value="Unassembled WGS sequence"/>
</dbReference>
<gene>
    <name evidence="1" type="ORF">NA56DRAFT_645543</name>
</gene>
<reference evidence="1 2" key="1">
    <citation type="submission" date="2016-05" db="EMBL/GenBank/DDBJ databases">
        <title>A degradative enzymes factory behind the ericoid mycorrhizal symbiosis.</title>
        <authorList>
            <consortium name="DOE Joint Genome Institute"/>
            <person name="Martino E."/>
            <person name="Morin E."/>
            <person name="Grelet G."/>
            <person name="Kuo A."/>
            <person name="Kohler A."/>
            <person name="Daghino S."/>
            <person name="Barry K."/>
            <person name="Choi C."/>
            <person name="Cichocki N."/>
            <person name="Clum A."/>
            <person name="Copeland A."/>
            <person name="Hainaut M."/>
            <person name="Haridas S."/>
            <person name="Labutti K."/>
            <person name="Lindquist E."/>
            <person name="Lipzen A."/>
            <person name="Khouja H.-R."/>
            <person name="Murat C."/>
            <person name="Ohm R."/>
            <person name="Olson A."/>
            <person name="Spatafora J."/>
            <person name="Veneault-Fourrey C."/>
            <person name="Henrissat B."/>
            <person name="Grigoriev I."/>
            <person name="Martin F."/>
            <person name="Perotto S."/>
        </authorList>
    </citation>
    <scope>NUCLEOTIDE SEQUENCE [LARGE SCALE GENOMIC DNA]</scope>
    <source>
        <strain evidence="1 2">UAMH 7357</strain>
    </source>
</reference>
<sequence length="248" mass="28278">MAELATPILNASDRLTFEYGVQVIKAIAKVLAERYAKQQKPPKRKVKNGKYPVTKADFLEKLKGTEEDLHPWATAMNLPGDFLLRRVTDGSSKARRYHRRGIFSQISDSDFTTRQGRHDSIDKHLNYSNREGTAIISLTGSAKDFVEDRIRRQDRRLKPEKGDNRELTYVNTLSLEADGVPVLLAEDEVRYFYDWEKAIVFPAFQKHELARKEGRKYVPNGGCACCPHGLKAMNALKPRVEADAEKEQ</sequence>
<evidence type="ECO:0000313" key="2">
    <source>
        <dbReference type="Proteomes" id="UP000235672"/>
    </source>
</evidence>
<dbReference type="AlphaFoldDB" id="A0A2J6Q649"/>
<keyword evidence="2" id="KW-1185">Reference proteome</keyword>
<dbReference type="EMBL" id="KZ613480">
    <property type="protein sequence ID" value="PMD21746.1"/>
    <property type="molecule type" value="Genomic_DNA"/>
</dbReference>
<proteinExistence type="predicted"/>
<evidence type="ECO:0000313" key="1">
    <source>
        <dbReference type="EMBL" id="PMD21746.1"/>
    </source>
</evidence>
<accession>A0A2J6Q649</accession>